<comment type="similarity">
    <text evidence="2 16">Belongs to the glycosyl hydrolase 5 (cellulase A) family.</text>
</comment>
<keyword evidence="11" id="KW-0961">Cell wall biogenesis/degradation</keyword>
<dbReference type="EMBL" id="OC945715">
    <property type="protein sequence ID" value="CAD7663112.1"/>
    <property type="molecule type" value="Genomic_DNA"/>
</dbReference>
<dbReference type="GO" id="GO:0004338">
    <property type="term" value="F:glucan exo-1,3-beta-glucosidase activity"/>
    <property type="evidence" value="ECO:0007669"/>
    <property type="project" value="UniProtKB-EC"/>
</dbReference>
<keyword evidence="7" id="KW-1133">Transmembrane helix</keyword>
<dbReference type="GO" id="GO:0009251">
    <property type="term" value="P:glucan catabolic process"/>
    <property type="evidence" value="ECO:0007669"/>
    <property type="project" value="TreeGrafter"/>
</dbReference>
<name>A0A7R9MPC4_9ACAR</name>
<evidence type="ECO:0000256" key="6">
    <source>
        <dbReference type="ARBA" id="ARBA00022968"/>
    </source>
</evidence>
<comment type="subcellular location">
    <subcellularLocation>
        <location evidence="1">Cell membrane</location>
        <topology evidence="1">Single-pass type II membrane protein</topology>
    </subcellularLocation>
</comment>
<evidence type="ECO:0000313" key="19">
    <source>
        <dbReference type="Proteomes" id="UP000728032"/>
    </source>
</evidence>
<evidence type="ECO:0000256" key="4">
    <source>
        <dbReference type="ARBA" id="ARBA00022692"/>
    </source>
</evidence>
<keyword evidence="8" id="KW-0472">Membrane</keyword>
<feature type="domain" description="Glycoside hydrolase family 5" evidence="17">
    <location>
        <begin position="35"/>
        <end position="212"/>
    </location>
</feature>
<dbReference type="InterPro" id="IPR001547">
    <property type="entry name" value="Glyco_hydro_5"/>
</dbReference>
<evidence type="ECO:0000256" key="2">
    <source>
        <dbReference type="ARBA" id="ARBA00005641"/>
    </source>
</evidence>
<dbReference type="SUPFAM" id="SSF51445">
    <property type="entry name" value="(Trans)glycosidases"/>
    <property type="match status" value="1"/>
</dbReference>
<dbReference type="GO" id="GO:0009986">
    <property type="term" value="C:cell surface"/>
    <property type="evidence" value="ECO:0007669"/>
    <property type="project" value="TreeGrafter"/>
</dbReference>
<comment type="catalytic activity">
    <reaction evidence="12">
        <text>Successive hydrolysis of beta-D-glucose units from the non-reducing ends of (1-&gt;3)-beta-D-glucans, releasing alpha-glucose.</text>
        <dbReference type="EC" id="3.2.1.58"/>
    </reaction>
</comment>
<dbReference type="Pfam" id="PF00150">
    <property type="entry name" value="Cellulase"/>
    <property type="match status" value="1"/>
</dbReference>
<evidence type="ECO:0000256" key="13">
    <source>
        <dbReference type="ARBA" id="ARBA00037126"/>
    </source>
</evidence>
<evidence type="ECO:0000259" key="17">
    <source>
        <dbReference type="Pfam" id="PF00150"/>
    </source>
</evidence>
<comment type="function">
    <text evidence="13">Glucosidase involved in the degradation of cellulosic biomass. Active on lichenan.</text>
</comment>
<keyword evidence="4" id="KW-0812">Transmembrane</keyword>
<reference evidence="18" key="1">
    <citation type="submission" date="2020-11" db="EMBL/GenBank/DDBJ databases">
        <authorList>
            <person name="Tran Van P."/>
        </authorList>
    </citation>
    <scope>NUCLEOTIDE SEQUENCE</scope>
</reference>
<keyword evidence="5 16" id="KW-0378">Hydrolase</keyword>
<keyword evidence="10 16" id="KW-0326">Glycosidase</keyword>
<evidence type="ECO:0000256" key="5">
    <source>
        <dbReference type="ARBA" id="ARBA00022801"/>
    </source>
</evidence>
<proteinExistence type="inferred from homology"/>
<dbReference type="PANTHER" id="PTHR31297">
    <property type="entry name" value="GLUCAN ENDO-1,6-BETA-GLUCOSIDASE B"/>
    <property type="match status" value="1"/>
</dbReference>
<sequence length="224" mass="24536">MAPQPWDDNGCNKGTQGGSYLLEKCLGNKAPAVLQKHWSTFITENDFAEMSKHGVNVVRIPIGWWQIYDPQGGASKAKLNYHIAPTDYHVGGLAYIDKAFEWGQKYGIGILLGMHAAPGSQNGNDHSSPAEHPGQALFGFCLLNEPAHIDIGKLQDYYKRAYAAVRKHSADSHIVLNPLITPFESGTESHWTGFMNPGQGFTKVAMDLHYYSCFGGGADQTNPD</sequence>
<dbReference type="EC" id="3.2.1.58" evidence="14"/>
<evidence type="ECO:0000256" key="8">
    <source>
        <dbReference type="ARBA" id="ARBA00023136"/>
    </source>
</evidence>
<gene>
    <name evidence="18" type="ORF">ONB1V03_LOCUS19672</name>
</gene>
<organism evidence="18">
    <name type="scientific">Oppiella nova</name>
    <dbReference type="NCBI Taxonomy" id="334625"/>
    <lineage>
        <taxon>Eukaryota</taxon>
        <taxon>Metazoa</taxon>
        <taxon>Ecdysozoa</taxon>
        <taxon>Arthropoda</taxon>
        <taxon>Chelicerata</taxon>
        <taxon>Arachnida</taxon>
        <taxon>Acari</taxon>
        <taxon>Acariformes</taxon>
        <taxon>Sarcoptiformes</taxon>
        <taxon>Oribatida</taxon>
        <taxon>Brachypylina</taxon>
        <taxon>Oppioidea</taxon>
        <taxon>Oppiidae</taxon>
        <taxon>Oppiella</taxon>
    </lineage>
</organism>
<dbReference type="PANTHER" id="PTHR31297:SF34">
    <property type="entry name" value="GLUCAN 1,3-BETA-GLUCOSIDASE 2"/>
    <property type="match status" value="1"/>
</dbReference>
<evidence type="ECO:0000256" key="11">
    <source>
        <dbReference type="ARBA" id="ARBA00023316"/>
    </source>
</evidence>
<evidence type="ECO:0000256" key="3">
    <source>
        <dbReference type="ARBA" id="ARBA00022475"/>
    </source>
</evidence>
<dbReference type="GO" id="GO:0005576">
    <property type="term" value="C:extracellular region"/>
    <property type="evidence" value="ECO:0007669"/>
    <property type="project" value="TreeGrafter"/>
</dbReference>
<dbReference type="InterPro" id="IPR050386">
    <property type="entry name" value="Glycosyl_hydrolase_5"/>
</dbReference>
<evidence type="ECO:0000256" key="16">
    <source>
        <dbReference type="RuleBase" id="RU361153"/>
    </source>
</evidence>
<evidence type="ECO:0000256" key="12">
    <source>
        <dbReference type="ARBA" id="ARBA00036824"/>
    </source>
</evidence>
<protein>
    <recommendedName>
        <fullName evidence="14">glucan 1,3-beta-glucosidase</fullName>
        <ecNumber evidence="14">3.2.1.58</ecNumber>
    </recommendedName>
    <alternativeName>
        <fullName evidence="15">Exo-1,3-beta-glucanase D</fullName>
    </alternativeName>
</protein>
<dbReference type="AlphaFoldDB" id="A0A7R9MPC4"/>
<evidence type="ECO:0000256" key="1">
    <source>
        <dbReference type="ARBA" id="ARBA00004401"/>
    </source>
</evidence>
<keyword evidence="19" id="KW-1185">Reference proteome</keyword>
<dbReference type="Proteomes" id="UP000728032">
    <property type="component" value="Unassembled WGS sequence"/>
</dbReference>
<evidence type="ECO:0000256" key="10">
    <source>
        <dbReference type="ARBA" id="ARBA00023295"/>
    </source>
</evidence>
<accession>A0A7R9MPC4</accession>
<dbReference type="Gene3D" id="3.20.20.80">
    <property type="entry name" value="Glycosidases"/>
    <property type="match status" value="2"/>
</dbReference>
<feature type="non-terminal residue" evidence="18">
    <location>
        <position position="224"/>
    </location>
</feature>
<dbReference type="EMBL" id="CAJPVJ010030890">
    <property type="protein sequence ID" value="CAG2180249.1"/>
    <property type="molecule type" value="Genomic_DNA"/>
</dbReference>
<dbReference type="OrthoDB" id="6328860at2759"/>
<evidence type="ECO:0000256" key="14">
    <source>
        <dbReference type="ARBA" id="ARBA00038929"/>
    </source>
</evidence>
<dbReference type="InterPro" id="IPR017853">
    <property type="entry name" value="GH"/>
</dbReference>
<dbReference type="GO" id="GO:0071555">
    <property type="term" value="P:cell wall organization"/>
    <property type="evidence" value="ECO:0007669"/>
    <property type="project" value="UniProtKB-KW"/>
</dbReference>
<evidence type="ECO:0000256" key="15">
    <source>
        <dbReference type="ARBA" id="ARBA00041260"/>
    </source>
</evidence>
<keyword evidence="9" id="KW-0325">Glycoprotein</keyword>
<evidence type="ECO:0000313" key="18">
    <source>
        <dbReference type="EMBL" id="CAD7663112.1"/>
    </source>
</evidence>
<evidence type="ECO:0000256" key="9">
    <source>
        <dbReference type="ARBA" id="ARBA00023180"/>
    </source>
</evidence>
<dbReference type="GO" id="GO:0005886">
    <property type="term" value="C:plasma membrane"/>
    <property type="evidence" value="ECO:0007669"/>
    <property type="project" value="UniProtKB-SubCell"/>
</dbReference>
<keyword evidence="3" id="KW-1003">Cell membrane</keyword>
<evidence type="ECO:0000256" key="7">
    <source>
        <dbReference type="ARBA" id="ARBA00022989"/>
    </source>
</evidence>
<keyword evidence="6" id="KW-0735">Signal-anchor</keyword>